<evidence type="ECO:0000313" key="1">
    <source>
        <dbReference type="EMBL" id="TGY90991.1"/>
    </source>
</evidence>
<sequence length="527" mass="60007">MKYNYLDSTIKDKMALDKVAVICNEKKITYRELDMYSMKMSKIVDAMIKKTNDTVIILLNKSIEAVIAIYGAIFSECAYIPLDYNLPEERLLYIIENSGASVVITDSNAVDRIKKDINIICIDEYNKSAKKCEADVHWDGIYKEYDDNVFFGSHRNRLDDVAYIIYTSGSTGVPKGVMIPQKSIMTFVRDMEKNMHYCEDTVYLNVSPLYFDASVLDLFCILNMGGTLVLLNNFLFPNDILKVMEKYRVTDTLLVSSILKLLASKLAKIEKYDLSSLKTIWYGGEGCPIDVLREIKRKLPNISFIHGYGPTESTHTALWYKFDEIPCEIVGYMPIGKVLPSVYAYVLDENGKQVLPSNKGELYVGGEQLMIGYCNDDAKTREHLIDDPFVLNKIIYRTGDIVSVDDNGLYWYHGRNDDMVKCGGNLVYLSEIEHCLLEHSLIKDAIAMAVADNLYNNKIVVAIVLHLDNKQDNLEQTLRQYIAQRLPSYMIPSIFMFFDENDIPRTQTGKADKKKLSLIINGEGVIK</sequence>
<evidence type="ECO:0000313" key="2">
    <source>
        <dbReference type="Proteomes" id="UP000304953"/>
    </source>
</evidence>
<organism evidence="1 2">
    <name type="scientific">Petralouisia muris</name>
    <dbReference type="NCBI Taxonomy" id="3032872"/>
    <lineage>
        <taxon>Bacteria</taxon>
        <taxon>Bacillati</taxon>
        <taxon>Bacillota</taxon>
        <taxon>Clostridia</taxon>
        <taxon>Lachnospirales</taxon>
        <taxon>Lachnospiraceae</taxon>
        <taxon>Petralouisia</taxon>
    </lineage>
</organism>
<name>A0AC61RPQ5_9FIRM</name>
<comment type="caution">
    <text evidence="1">The sequence shown here is derived from an EMBL/GenBank/DDBJ whole genome shotgun (WGS) entry which is preliminary data.</text>
</comment>
<gene>
    <name evidence="1" type="ORF">E5329_23410</name>
</gene>
<dbReference type="Proteomes" id="UP000304953">
    <property type="component" value="Unassembled WGS sequence"/>
</dbReference>
<reference evidence="1" key="1">
    <citation type="submission" date="2019-04" db="EMBL/GenBank/DDBJ databases">
        <title>Microbes associate with the intestines of laboratory mice.</title>
        <authorList>
            <person name="Navarre W."/>
            <person name="Wong E."/>
            <person name="Huang K."/>
            <person name="Tropini C."/>
            <person name="Ng K."/>
            <person name="Yu B."/>
        </authorList>
    </citation>
    <scope>NUCLEOTIDE SEQUENCE</scope>
    <source>
        <strain evidence="1">NM01_1-7b</strain>
    </source>
</reference>
<accession>A0AC61RPQ5</accession>
<protein>
    <submittedName>
        <fullName evidence="1">Uncharacterized protein</fullName>
    </submittedName>
</protein>
<dbReference type="EMBL" id="SRYA01000075">
    <property type="protein sequence ID" value="TGY90991.1"/>
    <property type="molecule type" value="Genomic_DNA"/>
</dbReference>
<proteinExistence type="predicted"/>
<keyword evidence="2" id="KW-1185">Reference proteome</keyword>